<comment type="caution">
    <text evidence="2">The sequence shown here is derived from an EMBL/GenBank/DDBJ whole genome shotgun (WGS) entry which is preliminary data.</text>
</comment>
<sequence length="81" mass="8180">MSSILNAIRSAPTATRPFTLLNASSASTSKTAFHPEHQTIVLQQLAQSLSPANAAGSASSSAKSAASVARKSLSSSSPPKL</sequence>
<dbReference type="EMBL" id="JAAAJA010000017">
    <property type="protein sequence ID" value="KAG0266474.1"/>
    <property type="molecule type" value="Genomic_DNA"/>
</dbReference>
<dbReference type="AlphaFoldDB" id="A0A9P6UAN1"/>
<evidence type="ECO:0000256" key="1">
    <source>
        <dbReference type="SAM" id="MobiDB-lite"/>
    </source>
</evidence>
<gene>
    <name evidence="2" type="ORF">BG011_002265</name>
</gene>
<evidence type="ECO:0000313" key="3">
    <source>
        <dbReference type="Proteomes" id="UP000726737"/>
    </source>
</evidence>
<protein>
    <submittedName>
        <fullName evidence="2">Uncharacterized protein</fullName>
    </submittedName>
</protein>
<accession>A0A9P6UAN1</accession>
<dbReference type="Proteomes" id="UP000726737">
    <property type="component" value="Unassembled WGS sequence"/>
</dbReference>
<keyword evidence="3" id="KW-1185">Reference proteome</keyword>
<proteinExistence type="predicted"/>
<evidence type="ECO:0000313" key="2">
    <source>
        <dbReference type="EMBL" id="KAG0266474.1"/>
    </source>
</evidence>
<reference evidence="2" key="1">
    <citation type="journal article" date="2020" name="Fungal Divers.">
        <title>Resolving the Mortierellaceae phylogeny through synthesis of multi-gene phylogenetics and phylogenomics.</title>
        <authorList>
            <person name="Vandepol N."/>
            <person name="Liber J."/>
            <person name="Desiro A."/>
            <person name="Na H."/>
            <person name="Kennedy M."/>
            <person name="Barry K."/>
            <person name="Grigoriev I.V."/>
            <person name="Miller A.N."/>
            <person name="O'Donnell K."/>
            <person name="Stajich J.E."/>
            <person name="Bonito G."/>
        </authorList>
    </citation>
    <scope>NUCLEOTIDE SEQUENCE</scope>
    <source>
        <strain evidence="2">KOD948</strain>
    </source>
</reference>
<organism evidence="2 3">
    <name type="scientific">Mortierella polycephala</name>
    <dbReference type="NCBI Taxonomy" id="41804"/>
    <lineage>
        <taxon>Eukaryota</taxon>
        <taxon>Fungi</taxon>
        <taxon>Fungi incertae sedis</taxon>
        <taxon>Mucoromycota</taxon>
        <taxon>Mortierellomycotina</taxon>
        <taxon>Mortierellomycetes</taxon>
        <taxon>Mortierellales</taxon>
        <taxon>Mortierellaceae</taxon>
        <taxon>Mortierella</taxon>
    </lineage>
</organism>
<dbReference type="OrthoDB" id="2347770at2759"/>
<feature type="region of interest" description="Disordered" evidence="1">
    <location>
        <begin position="52"/>
        <end position="81"/>
    </location>
</feature>
<name>A0A9P6UAN1_9FUNG</name>